<comment type="similarity">
    <text evidence="1">Belongs to the peptidase M20 family.</text>
</comment>
<dbReference type="PANTHER" id="PTHR32494">
    <property type="entry name" value="ALLANTOATE DEIMINASE-RELATED"/>
    <property type="match status" value="1"/>
</dbReference>
<dbReference type="EC" id="3.5.3.-" evidence="3"/>
<name>A0A376ZQ80_ECOLX</name>
<accession>A0A376ZQ80</accession>
<dbReference type="GO" id="GO:0016813">
    <property type="term" value="F:hydrolase activity, acting on carbon-nitrogen (but not peptide) bonds, in linear amidines"/>
    <property type="evidence" value="ECO:0007669"/>
    <property type="project" value="InterPro"/>
</dbReference>
<dbReference type="NCBIfam" id="TIGR01879">
    <property type="entry name" value="hydantase"/>
    <property type="match status" value="1"/>
</dbReference>
<dbReference type="EMBL" id="UGEB01000001">
    <property type="protein sequence ID" value="STK67945.1"/>
    <property type="molecule type" value="Genomic_DNA"/>
</dbReference>
<dbReference type="Pfam" id="PF01546">
    <property type="entry name" value="Peptidase_M20"/>
    <property type="match status" value="1"/>
</dbReference>
<proteinExistence type="inferred from homology"/>
<dbReference type="Gene3D" id="3.30.70.360">
    <property type="match status" value="1"/>
</dbReference>
<dbReference type="InterPro" id="IPR010158">
    <property type="entry name" value="Amidase_Cbmase"/>
</dbReference>
<dbReference type="InterPro" id="IPR036264">
    <property type="entry name" value="Bact_exopeptidase_dim_dom"/>
</dbReference>
<dbReference type="InterPro" id="IPR002933">
    <property type="entry name" value="Peptidase_M20"/>
</dbReference>
<gene>
    <name evidence="3" type="primary">ylbB_1</name>
    <name evidence="3" type="ORF">NCTC8179_01807</name>
</gene>
<dbReference type="SUPFAM" id="SSF55031">
    <property type="entry name" value="Bacterial exopeptidase dimerisation domain"/>
    <property type="match status" value="1"/>
</dbReference>
<dbReference type="PANTHER" id="PTHR32494:SF5">
    <property type="entry name" value="ALLANTOATE AMIDOHYDROLASE"/>
    <property type="match status" value="1"/>
</dbReference>
<dbReference type="Proteomes" id="UP000255543">
    <property type="component" value="Unassembled WGS sequence"/>
</dbReference>
<dbReference type="FunFam" id="3.30.70.360:FF:000013">
    <property type="entry name" value="Allantoate amidohydrolase"/>
    <property type="match status" value="1"/>
</dbReference>
<evidence type="ECO:0000256" key="2">
    <source>
        <dbReference type="ARBA" id="ARBA00022801"/>
    </source>
</evidence>
<organism evidence="3 4">
    <name type="scientific">Escherichia coli</name>
    <dbReference type="NCBI Taxonomy" id="562"/>
    <lineage>
        <taxon>Bacteria</taxon>
        <taxon>Pseudomonadati</taxon>
        <taxon>Pseudomonadota</taxon>
        <taxon>Gammaproteobacteria</taxon>
        <taxon>Enterobacterales</taxon>
        <taxon>Enterobacteriaceae</taxon>
        <taxon>Escherichia</taxon>
    </lineage>
</organism>
<evidence type="ECO:0000313" key="3">
    <source>
        <dbReference type="EMBL" id="STK67945.1"/>
    </source>
</evidence>
<dbReference type="AlphaFoldDB" id="A0A376ZQ80"/>
<evidence type="ECO:0000313" key="4">
    <source>
        <dbReference type="Proteomes" id="UP000255543"/>
    </source>
</evidence>
<protein>
    <submittedName>
        <fullName evidence="3">Allantoate amidohydrolase</fullName>
        <ecNumber evidence="3">3.5.3.-</ecNumber>
    </submittedName>
</protein>
<sequence>MKACGFTLPNAPLTPRQDIKAFVELHIEQGCVLESNGQSIGVVNAIVGQRRYTVTLNGESNHAGTTPMGYRRDTVYAFSRICHQSIEKAKKMGDPLVLTFGKVEPRPNTVNVVPGKTTFTIDCRHTDAAVLRDFTQQLENDMRAICDEMDICIDIDLWMDEEPVPMNKDLVATLTELCESEKLNYWVMHSGAGHDAQIFAPRVPTCMIFIPSINGISHNPAERTNITDLAEGVKTLALMLYQLAWQK</sequence>
<evidence type="ECO:0000256" key="1">
    <source>
        <dbReference type="ARBA" id="ARBA00006153"/>
    </source>
</evidence>
<dbReference type="Gene3D" id="3.40.630.10">
    <property type="entry name" value="Zn peptidases"/>
    <property type="match status" value="1"/>
</dbReference>
<reference evidence="3 4" key="1">
    <citation type="submission" date="2018-06" db="EMBL/GenBank/DDBJ databases">
        <authorList>
            <consortium name="Pathogen Informatics"/>
            <person name="Doyle S."/>
        </authorList>
    </citation>
    <scope>NUCLEOTIDE SEQUENCE [LARGE SCALE GENOMIC DNA]</scope>
    <source>
        <strain evidence="3 4">NCTC8179</strain>
    </source>
</reference>
<dbReference type="SUPFAM" id="SSF53187">
    <property type="entry name" value="Zn-dependent exopeptidases"/>
    <property type="match status" value="1"/>
</dbReference>
<keyword evidence="2 3" id="KW-0378">Hydrolase</keyword>